<organism evidence="1 2">
    <name type="scientific">Candidatus Beckwithbacteria bacterium CG23_combo_of_CG06-09_8_20_14_all_34_8</name>
    <dbReference type="NCBI Taxonomy" id="1974497"/>
    <lineage>
        <taxon>Bacteria</taxon>
        <taxon>Candidatus Beckwithiibacteriota</taxon>
    </lineage>
</organism>
<dbReference type="NCBIfam" id="TIGR01175">
    <property type="entry name" value="pilM"/>
    <property type="match status" value="1"/>
</dbReference>
<dbReference type="InterPro" id="IPR043129">
    <property type="entry name" value="ATPase_NBD"/>
</dbReference>
<reference evidence="1 2" key="1">
    <citation type="submission" date="2017-09" db="EMBL/GenBank/DDBJ databases">
        <title>Depth-based differentiation of microbial function through sediment-hosted aquifers and enrichment of novel symbionts in the deep terrestrial subsurface.</title>
        <authorList>
            <person name="Probst A.J."/>
            <person name="Ladd B."/>
            <person name="Jarett J.K."/>
            <person name="Geller-Mcgrath D.E."/>
            <person name="Sieber C.M."/>
            <person name="Emerson J.B."/>
            <person name="Anantharaman K."/>
            <person name="Thomas B.C."/>
            <person name="Malmstrom R."/>
            <person name="Stieglmeier M."/>
            <person name="Klingl A."/>
            <person name="Woyke T."/>
            <person name="Ryan C.M."/>
            <person name="Banfield J.F."/>
        </authorList>
    </citation>
    <scope>NUCLEOTIDE SEQUENCE [LARGE SCALE GENOMIC DNA]</scope>
    <source>
        <strain evidence="1">CG23_combo_of_CG06-09_8_20_14_all_34_8</strain>
    </source>
</reference>
<dbReference type="Gene3D" id="3.30.1490.300">
    <property type="match status" value="1"/>
</dbReference>
<proteinExistence type="predicted"/>
<dbReference type="Gene3D" id="3.30.420.40">
    <property type="match status" value="2"/>
</dbReference>
<dbReference type="AlphaFoldDB" id="A0A2H0B5B0"/>
<comment type="caution">
    <text evidence="1">The sequence shown here is derived from an EMBL/GenBank/DDBJ whole genome shotgun (WGS) entry which is preliminary data.</text>
</comment>
<dbReference type="CDD" id="cd24049">
    <property type="entry name" value="ASKHA_NBD_PilM"/>
    <property type="match status" value="1"/>
</dbReference>
<name>A0A2H0B5B0_9BACT</name>
<evidence type="ECO:0000313" key="1">
    <source>
        <dbReference type="EMBL" id="PIP52845.1"/>
    </source>
</evidence>
<dbReference type="PIRSF" id="PIRSF019169">
    <property type="entry name" value="PilM"/>
    <property type="match status" value="1"/>
</dbReference>
<dbReference type="PANTHER" id="PTHR32432">
    <property type="entry name" value="CELL DIVISION PROTEIN FTSA-RELATED"/>
    <property type="match status" value="1"/>
</dbReference>
<dbReference type="EMBL" id="PCSR01000099">
    <property type="protein sequence ID" value="PIP52845.1"/>
    <property type="molecule type" value="Genomic_DNA"/>
</dbReference>
<dbReference type="SUPFAM" id="SSF53067">
    <property type="entry name" value="Actin-like ATPase domain"/>
    <property type="match status" value="2"/>
</dbReference>
<dbReference type="Pfam" id="PF11104">
    <property type="entry name" value="PilM_2"/>
    <property type="match status" value="1"/>
</dbReference>
<protein>
    <recommendedName>
        <fullName evidence="3">SHS2 domain-containing protein</fullName>
    </recommendedName>
</protein>
<evidence type="ECO:0008006" key="3">
    <source>
        <dbReference type="Google" id="ProtNLM"/>
    </source>
</evidence>
<dbReference type="Proteomes" id="UP000229459">
    <property type="component" value="Unassembled WGS sequence"/>
</dbReference>
<sequence>MSAHFALDISSSTIKVAEAKVKNNGFELLAFGETRTPISLQSDSPTDEAMLVNTVKQLLVDSQIQSQSAYIALPESSVYTRVIQIPILEEKELDNALKFEAEQYIPFPMEEVYLEHQILYQPAKTTANAKMDVLLVAAKKFMVDKLIRVAELCEVAPMVIESALLSVIRALQSQVGKNALVVDSGENSTNVAIIIDGLIKQTSSIPTSGKSLTQAIAQTLSLSESQAKQYKHTYGLESSLLEGKIAQALQPSVTAISNHVLKNLRFASTLLNSGKINQVILSGGTALLPNFPQFLLSQLDVEVNIANPLSNCLNSNLPQQLVSAAPRFTTVIGLALRE</sequence>
<gene>
    <name evidence="1" type="ORF">COX08_04175</name>
</gene>
<dbReference type="PANTHER" id="PTHR32432:SF3">
    <property type="entry name" value="ETHANOLAMINE UTILIZATION PROTEIN EUTJ"/>
    <property type="match status" value="1"/>
</dbReference>
<evidence type="ECO:0000313" key="2">
    <source>
        <dbReference type="Proteomes" id="UP000229459"/>
    </source>
</evidence>
<dbReference type="InterPro" id="IPR050696">
    <property type="entry name" value="FtsA/MreB"/>
</dbReference>
<dbReference type="InterPro" id="IPR005883">
    <property type="entry name" value="PilM"/>
</dbReference>
<accession>A0A2H0B5B0</accession>